<proteinExistence type="predicted"/>
<dbReference type="Pfam" id="PF05232">
    <property type="entry name" value="BTP"/>
    <property type="match status" value="2"/>
</dbReference>
<dbReference type="NCBIfam" id="NF033664">
    <property type="entry name" value="PACE_transport"/>
    <property type="match status" value="1"/>
</dbReference>
<dbReference type="eggNOG" id="COG4125">
    <property type="taxonomic scope" value="Bacteria"/>
</dbReference>
<evidence type="ECO:0000313" key="3">
    <source>
        <dbReference type="EMBL" id="KFX71659.1"/>
    </source>
</evidence>
<dbReference type="InterPro" id="IPR007896">
    <property type="entry name" value="BTP_bacteria"/>
</dbReference>
<feature type="transmembrane region" description="Helical" evidence="1">
    <location>
        <begin position="12"/>
        <end position="33"/>
    </location>
</feature>
<feature type="transmembrane region" description="Helical" evidence="1">
    <location>
        <begin position="79"/>
        <end position="100"/>
    </location>
</feature>
<reference evidence="3 4" key="1">
    <citation type="journal article" date="2014" name="Genome Announc.">
        <title>Draft Genome Sequence of Petroleum Oil-Degrading Marine Bacterium Pseudomonas taeanensis Strain MS-3, Isolated from a Crude Oil-Contaminated Seashore.</title>
        <authorList>
            <person name="Lee S.Y."/>
            <person name="Kim S.H."/>
            <person name="Lee D.G."/>
            <person name="Shin S."/>
            <person name="Yun S.H."/>
            <person name="Choi C.W."/>
            <person name="Chung Y.H."/>
            <person name="Choi J.S."/>
            <person name="Kahng H.Y."/>
            <person name="Kim S.I."/>
        </authorList>
    </citation>
    <scope>NUCLEOTIDE SEQUENCE [LARGE SCALE GENOMIC DNA]</scope>
    <source>
        <strain evidence="3 4">MS-3</strain>
    </source>
</reference>
<feature type="domain" description="Chlorhexidine efflux transporter" evidence="2">
    <location>
        <begin position="5"/>
        <end position="68"/>
    </location>
</feature>
<evidence type="ECO:0000259" key="2">
    <source>
        <dbReference type="Pfam" id="PF05232"/>
    </source>
</evidence>
<dbReference type="RefSeq" id="WP_025164503.1">
    <property type="nucleotide sequence ID" value="NZ_AWSQ01000001.1"/>
</dbReference>
<evidence type="ECO:0000256" key="1">
    <source>
        <dbReference type="SAM" id="Phobius"/>
    </source>
</evidence>
<keyword evidence="1" id="KW-0472">Membrane</keyword>
<dbReference type="Proteomes" id="UP000030063">
    <property type="component" value="Unassembled WGS sequence"/>
</dbReference>
<sequence length="155" mass="17996">MQADKSLRERIFQALGFEILAIVLSTPLLAWAMATEWHAMGVVTVATCLFALIWNVLFNRAFDQLRRRWGIGLSVPVRLTHAMLFEGGLIVICVPFAAWWLDIGLLAALLMDIGLLLFFLPYTYLYNWAYDTLREPVQRWYHRRLARRGLTRHTC</sequence>
<feature type="transmembrane region" description="Helical" evidence="1">
    <location>
        <begin position="39"/>
        <end position="58"/>
    </location>
</feature>
<dbReference type="OrthoDB" id="1631120at2"/>
<feature type="domain" description="Chlorhexidine efflux transporter" evidence="2">
    <location>
        <begin position="74"/>
        <end position="134"/>
    </location>
</feature>
<gene>
    <name evidence="3" type="ORF">TMS3_0106970</name>
</gene>
<accession>A0A0A1YRC3</accession>
<dbReference type="NCBIfam" id="NF033665">
    <property type="entry name" value="PACE_efflu_PCE"/>
    <property type="match status" value="1"/>
</dbReference>
<dbReference type="EMBL" id="AWSQ01000001">
    <property type="protein sequence ID" value="KFX71659.1"/>
    <property type="molecule type" value="Genomic_DNA"/>
</dbReference>
<comment type="caution">
    <text evidence="3">The sequence shown here is derived from an EMBL/GenBank/DDBJ whole genome shotgun (WGS) entry which is preliminary data.</text>
</comment>
<keyword evidence="1" id="KW-0812">Transmembrane</keyword>
<keyword evidence="4" id="KW-1185">Reference proteome</keyword>
<feature type="transmembrane region" description="Helical" evidence="1">
    <location>
        <begin position="106"/>
        <end position="125"/>
    </location>
</feature>
<evidence type="ECO:0000313" key="4">
    <source>
        <dbReference type="Proteomes" id="UP000030063"/>
    </source>
</evidence>
<keyword evidence="1" id="KW-1133">Transmembrane helix</keyword>
<organism evidence="3 4">
    <name type="scientific">Pseudomonas taeanensis MS-3</name>
    <dbReference type="NCBI Taxonomy" id="1395571"/>
    <lineage>
        <taxon>Bacteria</taxon>
        <taxon>Pseudomonadati</taxon>
        <taxon>Pseudomonadota</taxon>
        <taxon>Gammaproteobacteria</taxon>
        <taxon>Pseudomonadales</taxon>
        <taxon>Pseudomonadaceae</taxon>
        <taxon>Pseudomonas</taxon>
    </lineage>
</organism>
<name>A0A0A1YRC3_9PSED</name>
<dbReference type="AlphaFoldDB" id="A0A0A1YRC3"/>
<protein>
    <submittedName>
        <fullName evidence="3">Membrane protein</fullName>
    </submittedName>
</protein>
<dbReference type="InterPro" id="IPR058208">
    <property type="entry name" value="PACE"/>
</dbReference>